<evidence type="ECO:0000313" key="2">
    <source>
        <dbReference type="Proteomes" id="UP000823775"/>
    </source>
</evidence>
<protein>
    <submittedName>
        <fullName evidence="1">Uncharacterized protein</fullName>
    </submittedName>
</protein>
<evidence type="ECO:0000313" key="1">
    <source>
        <dbReference type="EMBL" id="MCD7468303.1"/>
    </source>
</evidence>
<gene>
    <name evidence="1" type="ORF">HAX54_006369</name>
</gene>
<dbReference type="EMBL" id="JACEIK010001320">
    <property type="protein sequence ID" value="MCD7468303.1"/>
    <property type="molecule type" value="Genomic_DNA"/>
</dbReference>
<reference evidence="1 2" key="1">
    <citation type="journal article" date="2021" name="BMC Genomics">
        <title>Datura genome reveals duplications of psychoactive alkaloid biosynthetic genes and high mutation rate following tissue culture.</title>
        <authorList>
            <person name="Rajewski A."/>
            <person name="Carter-House D."/>
            <person name="Stajich J."/>
            <person name="Litt A."/>
        </authorList>
    </citation>
    <scope>NUCLEOTIDE SEQUENCE [LARGE SCALE GENOMIC DNA]</scope>
    <source>
        <strain evidence="1">AR-01</strain>
    </source>
</reference>
<sequence>YGHLVGILGSQGSNVGSIYYRPGLEFNDRDHQAQNDYNLNIATYSVMSDTDNGNATTNSLGIANENFRQYVGETSMSHPSNIVITAHANENDGSELNEIDCDAYIDFSNTDDIFQKIESPSSKLPNEHGSEFD</sequence>
<name>A0ABS8TBJ8_DATST</name>
<keyword evidence="2" id="KW-1185">Reference proteome</keyword>
<comment type="caution">
    <text evidence="1">The sequence shown here is derived from an EMBL/GenBank/DDBJ whole genome shotgun (WGS) entry which is preliminary data.</text>
</comment>
<dbReference type="Proteomes" id="UP000823775">
    <property type="component" value="Unassembled WGS sequence"/>
</dbReference>
<accession>A0ABS8TBJ8</accession>
<proteinExistence type="predicted"/>
<feature type="non-terminal residue" evidence="1">
    <location>
        <position position="1"/>
    </location>
</feature>
<organism evidence="1 2">
    <name type="scientific">Datura stramonium</name>
    <name type="common">Jimsonweed</name>
    <name type="synonym">Common thornapple</name>
    <dbReference type="NCBI Taxonomy" id="4076"/>
    <lineage>
        <taxon>Eukaryota</taxon>
        <taxon>Viridiplantae</taxon>
        <taxon>Streptophyta</taxon>
        <taxon>Embryophyta</taxon>
        <taxon>Tracheophyta</taxon>
        <taxon>Spermatophyta</taxon>
        <taxon>Magnoliopsida</taxon>
        <taxon>eudicotyledons</taxon>
        <taxon>Gunneridae</taxon>
        <taxon>Pentapetalae</taxon>
        <taxon>asterids</taxon>
        <taxon>lamiids</taxon>
        <taxon>Solanales</taxon>
        <taxon>Solanaceae</taxon>
        <taxon>Solanoideae</taxon>
        <taxon>Datureae</taxon>
        <taxon>Datura</taxon>
    </lineage>
</organism>